<protein>
    <submittedName>
        <fullName evidence="2">LLM class F420-dependent oxidoreductase</fullName>
    </submittedName>
</protein>
<keyword evidence="3" id="KW-1185">Reference proteome</keyword>
<dbReference type="PANTHER" id="PTHR43244:SF2">
    <property type="entry name" value="CONSERVED HYPOTHETICAL ALANINE AND PROLINE-RICH PROTEIN"/>
    <property type="match status" value="1"/>
</dbReference>
<organism evidence="2 3">
    <name type="scientific">Mycolicibacterium aichiense</name>
    <dbReference type="NCBI Taxonomy" id="1799"/>
    <lineage>
        <taxon>Bacteria</taxon>
        <taxon>Bacillati</taxon>
        <taxon>Actinomycetota</taxon>
        <taxon>Actinomycetes</taxon>
        <taxon>Mycobacteriales</taxon>
        <taxon>Mycobacteriaceae</taxon>
        <taxon>Mycolicibacterium</taxon>
    </lineage>
</organism>
<dbReference type="InterPro" id="IPR019910">
    <property type="entry name" value="Lucif-like_OxRdtase_MSMEG_4879"/>
</dbReference>
<dbReference type="Gene3D" id="3.20.20.30">
    <property type="entry name" value="Luciferase-like domain"/>
    <property type="match status" value="1"/>
</dbReference>
<evidence type="ECO:0000313" key="3">
    <source>
        <dbReference type="Proteomes" id="UP000467327"/>
    </source>
</evidence>
<dbReference type="InterPro" id="IPR011251">
    <property type="entry name" value="Luciferase-like_dom"/>
</dbReference>
<dbReference type="AlphaFoldDB" id="A0AAD1MEQ0"/>
<reference evidence="2 3" key="1">
    <citation type="journal article" date="2019" name="Emerg. Microbes Infect.">
        <title>Comprehensive subspecies identification of 175 nontuberculous mycobacteria species based on 7547 genomic profiles.</title>
        <authorList>
            <person name="Matsumoto Y."/>
            <person name="Kinjo T."/>
            <person name="Motooka D."/>
            <person name="Nabeya D."/>
            <person name="Jung N."/>
            <person name="Uechi K."/>
            <person name="Horii T."/>
            <person name="Iida T."/>
            <person name="Fujita J."/>
            <person name="Nakamura S."/>
        </authorList>
    </citation>
    <scope>NUCLEOTIDE SEQUENCE [LARGE SCALE GENOMIC DNA]</scope>
    <source>
        <strain evidence="2 3">JCM 6376</strain>
    </source>
</reference>
<dbReference type="Pfam" id="PF00296">
    <property type="entry name" value="Bac_luciferase"/>
    <property type="match status" value="1"/>
</dbReference>
<dbReference type="GO" id="GO:0016705">
    <property type="term" value="F:oxidoreductase activity, acting on paired donors, with incorporation or reduction of molecular oxygen"/>
    <property type="evidence" value="ECO:0007669"/>
    <property type="project" value="InterPro"/>
</dbReference>
<gene>
    <name evidence="2" type="ORF">MAIC_49740</name>
</gene>
<dbReference type="CDD" id="cd01097">
    <property type="entry name" value="Tetrahydromethanopterin_reductase"/>
    <property type="match status" value="1"/>
</dbReference>
<dbReference type="RefSeq" id="WP_115318488.1">
    <property type="nucleotide sequence ID" value="NZ_AP022561.1"/>
</dbReference>
<proteinExistence type="predicted"/>
<dbReference type="PANTHER" id="PTHR43244">
    <property type="match status" value="1"/>
</dbReference>
<feature type="domain" description="Luciferase-like" evidence="1">
    <location>
        <begin position="16"/>
        <end position="281"/>
    </location>
</feature>
<dbReference type="InterPro" id="IPR050564">
    <property type="entry name" value="F420-G6PD/mer"/>
</dbReference>
<sequence length="320" mass="33327">MTTGVLLTPDRCTHHVVDDTVAQARLAREAGVRQVWLGQQLDLDAIALAGIVGALVPELGVGTSVVPINPRHPLVVAAAAQTAQSAARGRFSLGLGLGVAMLEQIAFGVPTDHVGQRLREYLTVLCAIRDMGTVNFQGAYLTAVDPHVMPVALPSAVPYPIYVAAMGPQALRVTGELADGTLPYAGPRTLDEVIVPAITAAAADAGRPTPQVFGLVNVAITDDVDSARAVAAETLAMYDQVPSYQRINSREGVSSVADLALIGSAQDVAKGLARYLDAGATDVVLMPVLKGRDALARVCEVAADLPAPRARVRTSRRAPA</sequence>
<dbReference type="NCBIfam" id="TIGR03564">
    <property type="entry name" value="F420_MSMEG_4879"/>
    <property type="match status" value="1"/>
</dbReference>
<dbReference type="InterPro" id="IPR036661">
    <property type="entry name" value="Luciferase-like_sf"/>
</dbReference>
<dbReference type="KEGG" id="maic:MAIC_49740"/>
<dbReference type="Proteomes" id="UP000467327">
    <property type="component" value="Chromosome"/>
</dbReference>
<name>A0AAD1MEQ0_9MYCO</name>
<evidence type="ECO:0000313" key="2">
    <source>
        <dbReference type="EMBL" id="BBX10171.1"/>
    </source>
</evidence>
<evidence type="ECO:0000259" key="1">
    <source>
        <dbReference type="Pfam" id="PF00296"/>
    </source>
</evidence>
<dbReference type="EMBL" id="AP022561">
    <property type="protein sequence ID" value="BBX10171.1"/>
    <property type="molecule type" value="Genomic_DNA"/>
</dbReference>
<dbReference type="SUPFAM" id="SSF51679">
    <property type="entry name" value="Bacterial luciferase-like"/>
    <property type="match status" value="1"/>
</dbReference>
<accession>A0AAD1MEQ0</accession>